<dbReference type="PROSITE" id="PS51257">
    <property type="entry name" value="PROKAR_LIPOPROTEIN"/>
    <property type="match status" value="1"/>
</dbReference>
<reference evidence="1 2" key="1">
    <citation type="submission" date="2023-04" db="EMBL/GenBank/DDBJ databases">
        <title>A long-awaited taxogenomic arrangement of the family Halomonadaceae.</title>
        <authorList>
            <person name="De La Haba R."/>
            <person name="Chuvochina M."/>
            <person name="Wittouck S."/>
            <person name="Arahal D.R."/>
            <person name="Sanchez-Porro C."/>
            <person name="Hugenholtz P."/>
            <person name="Ventosa A."/>
        </authorList>
    </citation>
    <scope>NUCLEOTIDE SEQUENCE [LARGE SCALE GENOMIC DNA]</scope>
    <source>
        <strain evidence="1 2">DSM 17332</strain>
    </source>
</reference>
<keyword evidence="2" id="KW-1185">Reference proteome</keyword>
<dbReference type="Proteomes" id="UP001252270">
    <property type="component" value="Unassembled WGS sequence"/>
</dbReference>
<comment type="caution">
    <text evidence="1">The sequence shown here is derived from an EMBL/GenBank/DDBJ whole genome shotgun (WGS) entry which is preliminary data.</text>
</comment>
<proteinExistence type="predicted"/>
<evidence type="ECO:0000313" key="1">
    <source>
        <dbReference type="EMBL" id="MDR5892766.1"/>
    </source>
</evidence>
<accession>A0ABU1GL77</accession>
<evidence type="ECO:0000313" key="2">
    <source>
        <dbReference type="Proteomes" id="UP001252270"/>
    </source>
</evidence>
<dbReference type="RefSeq" id="WP_309636483.1">
    <property type="nucleotide sequence ID" value="NZ_JARWAL010000006.1"/>
</dbReference>
<gene>
    <name evidence="1" type="ORF">QC820_08035</name>
</gene>
<dbReference type="EMBL" id="JARWAL010000006">
    <property type="protein sequence ID" value="MDR5892766.1"/>
    <property type="molecule type" value="Genomic_DNA"/>
</dbReference>
<protein>
    <submittedName>
        <fullName evidence="1">Glucose-inhibited division protein B</fullName>
    </submittedName>
</protein>
<organism evidence="1 2">
    <name type="scientific">Halomonas mongoliensis</name>
    <dbReference type="NCBI Taxonomy" id="321265"/>
    <lineage>
        <taxon>Bacteria</taxon>
        <taxon>Pseudomonadati</taxon>
        <taxon>Pseudomonadota</taxon>
        <taxon>Gammaproteobacteria</taxon>
        <taxon>Oceanospirillales</taxon>
        <taxon>Halomonadaceae</taxon>
        <taxon>Halomonas</taxon>
    </lineage>
</organism>
<sequence>MMSRLLMPLLILLLWLGGCGGDPGPREAPLAVLATDGEALDGSRVVTEGVVRHFEEPLHYWVEDEGLNRVELFPHDKVASLLGERVRVEGEFAFSREEGRRLTIESIEVLDD</sequence>
<name>A0ABU1GL77_9GAMM</name>